<organism evidence="1 2">
    <name type="scientific">Pseudomonas monteilii</name>
    <dbReference type="NCBI Taxonomy" id="76759"/>
    <lineage>
        <taxon>Bacteria</taxon>
        <taxon>Pseudomonadati</taxon>
        <taxon>Pseudomonadota</taxon>
        <taxon>Gammaproteobacteria</taxon>
        <taxon>Pseudomonadales</taxon>
        <taxon>Pseudomonadaceae</taxon>
        <taxon>Pseudomonas</taxon>
    </lineage>
</organism>
<reference evidence="1 2" key="1">
    <citation type="submission" date="2019-10" db="EMBL/GenBank/DDBJ databases">
        <title>XDR Pseudomonas monteilii producing IMP-16 from LCR.</title>
        <authorList>
            <person name="Ballaben A."/>
            <person name="Doi Y."/>
        </authorList>
    </citation>
    <scope>NUCLEOTIDE SEQUENCE [LARGE SCALE GENOMIC DNA]</scope>
    <source>
        <strain evidence="1 2">597/14</strain>
    </source>
</reference>
<gene>
    <name evidence="1" type="ORF">F9Z43_18775</name>
</gene>
<dbReference type="EMBL" id="WEIK01000018">
    <property type="protein sequence ID" value="MVF51313.1"/>
    <property type="molecule type" value="Genomic_DNA"/>
</dbReference>
<protein>
    <submittedName>
        <fullName evidence="1">Uncharacterized protein</fullName>
    </submittedName>
</protein>
<comment type="caution">
    <text evidence="1">The sequence shown here is derived from an EMBL/GenBank/DDBJ whole genome shotgun (WGS) entry which is preliminary data.</text>
</comment>
<dbReference type="RefSeq" id="WP_156867725.1">
    <property type="nucleotide sequence ID" value="NZ_WEIK01000018.1"/>
</dbReference>
<evidence type="ECO:0000313" key="2">
    <source>
        <dbReference type="Proteomes" id="UP000440965"/>
    </source>
</evidence>
<dbReference type="Proteomes" id="UP000440965">
    <property type="component" value="Unassembled WGS sequence"/>
</dbReference>
<proteinExistence type="predicted"/>
<evidence type="ECO:0000313" key="1">
    <source>
        <dbReference type="EMBL" id="MVF51313.1"/>
    </source>
</evidence>
<sequence length="68" mass="7999">MKDKNYILRTNKEKMNAALAIAKENDFPLSKAINDFIDKFIENYNTNGFKEQVAVNVKIEKYKRKSKQ</sequence>
<dbReference type="AlphaFoldDB" id="A0A7X3F4H4"/>
<accession>A0A7X3F4H4</accession>
<name>A0A7X3F4H4_9PSED</name>